<proteinExistence type="predicted"/>
<keyword evidence="2" id="KW-1185">Reference proteome</keyword>
<accession>A0ABX8UH68</accession>
<reference evidence="1 2" key="1">
    <citation type="submission" date="2021-07" db="EMBL/GenBank/DDBJ databases">
        <title>Paraburkholderia edwinii protects Aspergillus sp. from phenazines by acting as a toxin sponge.</title>
        <authorList>
            <person name="Dahlstrom K.M."/>
            <person name="Newman D.K."/>
        </authorList>
    </citation>
    <scope>NUCLEOTIDE SEQUENCE [LARGE SCALE GENOMIC DNA]</scope>
    <source>
        <strain evidence="1 2">Pe01</strain>
    </source>
</reference>
<name>A0ABX8UH68_9BURK</name>
<dbReference type="RefSeq" id="WP_219797384.1">
    <property type="nucleotide sequence ID" value="NZ_CP080095.1"/>
</dbReference>
<gene>
    <name evidence="1" type="ORF">KZJ38_17080</name>
</gene>
<dbReference type="Proteomes" id="UP000826462">
    <property type="component" value="Chromosome 1"/>
</dbReference>
<evidence type="ECO:0000313" key="1">
    <source>
        <dbReference type="EMBL" id="QYD67991.1"/>
    </source>
</evidence>
<sequence>MNPARRPEHLDDEARAELLTYLVAGQLVARARTGVWLETTHLVESAQIWLASNGANCSWFERAHLARVSAELAPSFLNAPALSDAATLAQLFTDGGRLDYRSPIVGEMFSVCQQLLRRSIWKRLADK</sequence>
<organism evidence="1 2">
    <name type="scientific">Paraburkholderia edwinii</name>
    <dbReference type="NCBI Taxonomy" id="2861782"/>
    <lineage>
        <taxon>Bacteria</taxon>
        <taxon>Pseudomonadati</taxon>
        <taxon>Pseudomonadota</taxon>
        <taxon>Betaproteobacteria</taxon>
        <taxon>Burkholderiales</taxon>
        <taxon>Burkholderiaceae</taxon>
        <taxon>Paraburkholderia</taxon>
    </lineage>
</organism>
<dbReference type="EMBL" id="CP080095">
    <property type="protein sequence ID" value="QYD67991.1"/>
    <property type="molecule type" value="Genomic_DNA"/>
</dbReference>
<protein>
    <submittedName>
        <fullName evidence="1">Uncharacterized protein</fullName>
    </submittedName>
</protein>
<evidence type="ECO:0000313" key="2">
    <source>
        <dbReference type="Proteomes" id="UP000826462"/>
    </source>
</evidence>